<keyword evidence="2" id="KW-0472">Membrane</keyword>
<dbReference type="Proteomes" id="UP000263377">
    <property type="component" value="Unassembled WGS sequence"/>
</dbReference>
<keyword evidence="2" id="KW-1133">Transmembrane helix</keyword>
<gene>
    <name evidence="3" type="ORF">DR950_17775</name>
</gene>
<feature type="region of interest" description="Disordered" evidence="1">
    <location>
        <begin position="1"/>
        <end position="21"/>
    </location>
</feature>
<dbReference type="AlphaFoldDB" id="A0A372ZU33"/>
<evidence type="ECO:0000313" key="4">
    <source>
        <dbReference type="Proteomes" id="UP000263377"/>
    </source>
</evidence>
<sequence length="104" mass="10990">MPVADPSGDQPHDDGPELPLDFTELSWASPPVPPIWSPAGPRRGCAAHLGHVGLTTTTTTCTTDRPGARQPVTTIKIVSLALSAAAFTLSLWAAHTAFRARQRP</sequence>
<evidence type="ECO:0000313" key="3">
    <source>
        <dbReference type="EMBL" id="RGD59393.1"/>
    </source>
</evidence>
<feature type="transmembrane region" description="Helical" evidence="2">
    <location>
        <begin position="77"/>
        <end position="98"/>
    </location>
</feature>
<accession>A0A372ZU33</accession>
<keyword evidence="2" id="KW-0812">Transmembrane</keyword>
<reference evidence="3 4" key="1">
    <citation type="submission" date="2018-08" db="EMBL/GenBank/DDBJ databases">
        <title>Diversity &amp; Physiological Properties of Lignin-Decomposing Actinobacteria from Soil.</title>
        <authorList>
            <person name="Roh S.G."/>
            <person name="Kim S.B."/>
        </authorList>
    </citation>
    <scope>NUCLEOTIDE SEQUENCE [LARGE SCALE GENOMIC DNA]</scope>
    <source>
        <strain evidence="3 4">MMS17-GH009</strain>
    </source>
</reference>
<dbReference type="EMBL" id="QVIG01000001">
    <property type="protein sequence ID" value="RGD59393.1"/>
    <property type="molecule type" value="Genomic_DNA"/>
</dbReference>
<organism evidence="3 4">
    <name type="scientific">Kitasatospora xanthocidica</name>
    <dbReference type="NCBI Taxonomy" id="83382"/>
    <lineage>
        <taxon>Bacteria</taxon>
        <taxon>Bacillati</taxon>
        <taxon>Actinomycetota</taxon>
        <taxon>Actinomycetes</taxon>
        <taxon>Kitasatosporales</taxon>
        <taxon>Streptomycetaceae</taxon>
        <taxon>Kitasatospora</taxon>
    </lineage>
</organism>
<protein>
    <submittedName>
        <fullName evidence="3">Uncharacterized protein</fullName>
    </submittedName>
</protein>
<comment type="caution">
    <text evidence="3">The sequence shown here is derived from an EMBL/GenBank/DDBJ whole genome shotgun (WGS) entry which is preliminary data.</text>
</comment>
<keyword evidence="4" id="KW-1185">Reference proteome</keyword>
<name>A0A372ZU33_9ACTN</name>
<evidence type="ECO:0000256" key="2">
    <source>
        <dbReference type="SAM" id="Phobius"/>
    </source>
</evidence>
<proteinExistence type="predicted"/>
<evidence type="ECO:0000256" key="1">
    <source>
        <dbReference type="SAM" id="MobiDB-lite"/>
    </source>
</evidence>